<dbReference type="RefSeq" id="WP_013142833.1">
    <property type="nucleotide sequence ID" value="NC_014205.1"/>
</dbReference>
<proteinExistence type="predicted"/>
<name>D7DBT8_STAHD</name>
<dbReference type="KEGG" id="shc:Shell_0504"/>
<evidence type="ECO:0000313" key="2">
    <source>
        <dbReference type="EMBL" id="ADI31635.1"/>
    </source>
</evidence>
<keyword evidence="1" id="KW-0812">Transmembrane</keyword>
<evidence type="ECO:0000313" key="3">
    <source>
        <dbReference type="Proteomes" id="UP000002573"/>
    </source>
</evidence>
<feature type="transmembrane region" description="Helical" evidence="1">
    <location>
        <begin position="58"/>
        <end position="85"/>
    </location>
</feature>
<reference evidence="2 3" key="2">
    <citation type="journal article" date="2011" name="Stand. Genomic Sci.">
        <title>Complete genome sequence of Staphylothermus hellenicus P8.</title>
        <authorList>
            <person name="Anderson I."/>
            <person name="Wirth R."/>
            <person name="Lucas S."/>
            <person name="Copeland A."/>
            <person name="Lapidus A."/>
            <person name="Cheng J.F."/>
            <person name="Goodwin L."/>
            <person name="Pitluck S."/>
            <person name="Davenport K."/>
            <person name="Detter J.C."/>
            <person name="Han C."/>
            <person name="Tapia R."/>
            <person name="Land M."/>
            <person name="Hauser L."/>
            <person name="Pati A."/>
            <person name="Mikhailova N."/>
            <person name="Woyke T."/>
            <person name="Klenk H.P."/>
            <person name="Kyrpides N."/>
            <person name="Ivanova N."/>
        </authorList>
    </citation>
    <scope>NUCLEOTIDE SEQUENCE [LARGE SCALE GENOMIC DNA]</scope>
    <source>
        <strain evidence="3">DSM 12710 / JCM 10830 / BK20S6-10-b1 / P8</strain>
    </source>
</reference>
<sequence>MKTIHYVVIALLLTILLPPTLIFLFRDLLIISLRYWYIILPSIYAAAYILWRLRRKALSILLVSLATGLILSVIIVLLIIMYAIIMTEY</sequence>
<dbReference type="EMBL" id="CP002051">
    <property type="protein sequence ID" value="ADI31635.1"/>
    <property type="molecule type" value="Genomic_DNA"/>
</dbReference>
<organism evidence="2 3">
    <name type="scientific">Staphylothermus hellenicus (strain DSM 12710 / JCM 10830 / BK20S6-10-b1 / P8)</name>
    <dbReference type="NCBI Taxonomy" id="591019"/>
    <lineage>
        <taxon>Archaea</taxon>
        <taxon>Thermoproteota</taxon>
        <taxon>Thermoprotei</taxon>
        <taxon>Desulfurococcales</taxon>
        <taxon>Desulfurococcaceae</taxon>
        <taxon>Staphylothermus</taxon>
    </lineage>
</organism>
<evidence type="ECO:0000256" key="1">
    <source>
        <dbReference type="SAM" id="Phobius"/>
    </source>
</evidence>
<dbReference type="Proteomes" id="UP000002573">
    <property type="component" value="Chromosome"/>
</dbReference>
<reference evidence="3" key="1">
    <citation type="submission" date="2010-05" db="EMBL/GenBank/DDBJ databases">
        <title>Complete sequence of Staphylothermus hellenicus DSM 12710.</title>
        <authorList>
            <consortium name="US DOE Joint Genome Institute"/>
            <person name="Lucas S."/>
            <person name="Copeland A."/>
            <person name="Lapidus A."/>
            <person name="Cheng J.-F."/>
            <person name="Bruce D."/>
            <person name="Goodwin L."/>
            <person name="Pitluck S."/>
            <person name="Davenport K."/>
            <person name="Detter J.C."/>
            <person name="Han C."/>
            <person name="Tapia R."/>
            <person name="Larimer F."/>
            <person name="Land M."/>
            <person name="Hauser L."/>
            <person name="Kyrpides N."/>
            <person name="Mikhailova N."/>
            <person name="Anderson I.J."/>
            <person name="Woyke T."/>
        </authorList>
    </citation>
    <scope>NUCLEOTIDE SEQUENCE [LARGE SCALE GENOMIC DNA]</scope>
    <source>
        <strain evidence="3">DSM 12710 / JCM 10830 / BK20S6-10-b1 / P8</strain>
    </source>
</reference>
<protein>
    <submittedName>
        <fullName evidence="2">Uncharacterized protein</fullName>
    </submittedName>
</protein>
<dbReference type="HOGENOM" id="CLU_2447797_0_0_2"/>
<dbReference type="GeneID" id="9233793"/>
<keyword evidence="3" id="KW-1185">Reference proteome</keyword>
<keyword evidence="1" id="KW-1133">Transmembrane helix</keyword>
<feature type="transmembrane region" description="Helical" evidence="1">
    <location>
        <begin position="34"/>
        <end position="51"/>
    </location>
</feature>
<accession>D7DBT8</accession>
<keyword evidence="1" id="KW-0472">Membrane</keyword>
<gene>
    <name evidence="2" type="ordered locus">Shell_0504</name>
</gene>
<dbReference type="AlphaFoldDB" id="D7DBT8"/>